<accession>A0ABX0V4C9</accession>
<dbReference type="EMBL" id="JAASQI010000011">
    <property type="protein sequence ID" value="NIJ59971.1"/>
    <property type="molecule type" value="Genomic_DNA"/>
</dbReference>
<dbReference type="PANTHER" id="PTHR43280">
    <property type="entry name" value="ARAC-FAMILY TRANSCRIPTIONAL REGULATOR"/>
    <property type="match status" value="1"/>
</dbReference>
<dbReference type="Proteomes" id="UP001429580">
    <property type="component" value="Unassembled WGS sequence"/>
</dbReference>
<dbReference type="RefSeq" id="WP_166955884.1">
    <property type="nucleotide sequence ID" value="NZ_JAASQI010000011.1"/>
</dbReference>
<feature type="domain" description="HTH araC/xylS-type" evidence="4">
    <location>
        <begin position="185"/>
        <end position="283"/>
    </location>
</feature>
<evidence type="ECO:0000256" key="3">
    <source>
        <dbReference type="ARBA" id="ARBA00023163"/>
    </source>
</evidence>
<name>A0ABX0V4C9_9HYPH</name>
<dbReference type="SUPFAM" id="SSF51215">
    <property type="entry name" value="Regulatory protein AraC"/>
    <property type="match status" value="1"/>
</dbReference>
<dbReference type="InterPro" id="IPR037923">
    <property type="entry name" value="HTH-like"/>
</dbReference>
<keyword evidence="2" id="KW-0238">DNA-binding</keyword>
<evidence type="ECO:0000259" key="4">
    <source>
        <dbReference type="PROSITE" id="PS01124"/>
    </source>
</evidence>
<evidence type="ECO:0000313" key="5">
    <source>
        <dbReference type="EMBL" id="NIJ59971.1"/>
    </source>
</evidence>
<dbReference type="Gene3D" id="1.10.10.60">
    <property type="entry name" value="Homeodomain-like"/>
    <property type="match status" value="1"/>
</dbReference>
<gene>
    <name evidence="5" type="ORF">FHS82_003832</name>
</gene>
<keyword evidence="3" id="KW-0804">Transcription</keyword>
<evidence type="ECO:0000256" key="1">
    <source>
        <dbReference type="ARBA" id="ARBA00023015"/>
    </source>
</evidence>
<dbReference type="InterPro" id="IPR014710">
    <property type="entry name" value="RmlC-like_jellyroll"/>
</dbReference>
<dbReference type="PROSITE" id="PS00041">
    <property type="entry name" value="HTH_ARAC_FAMILY_1"/>
    <property type="match status" value="1"/>
</dbReference>
<comment type="caution">
    <text evidence="5">The sequence shown here is derived from an EMBL/GenBank/DDBJ whole genome shotgun (WGS) entry which is preliminary data.</text>
</comment>
<dbReference type="SMART" id="SM00342">
    <property type="entry name" value="HTH_ARAC"/>
    <property type="match status" value="1"/>
</dbReference>
<dbReference type="Gene3D" id="2.60.120.10">
    <property type="entry name" value="Jelly Rolls"/>
    <property type="match status" value="1"/>
</dbReference>
<sequence>MLSDIPTFFVYGESARPPDVGFLHVETVMARKYVHFGKVEPHRHDSMAQITFWTKGHGSYLIEDKVLEFSAPAVSFIPSGIVHGFTVAADDTDAIVISVADSALPLIAELALLPLNGPAMVRTGEAVLWRRLARIMDLIMEEYAQGSSGTENVILPQVAVALAQIARLAAASPALALSPQKLLAIQLRQQVDLHFRDNWPVGRYVEQLRTTPHLLAKACEASFGMQIKELIVERRLLEAKRLLLFTIRSVEDIAFELGMKDAAYFSRFFRARTGAPPGRWRQRQDAALGGALDRPVAGIIDPSGRTG</sequence>
<keyword evidence="6" id="KW-1185">Reference proteome</keyword>
<dbReference type="InterPro" id="IPR009057">
    <property type="entry name" value="Homeodomain-like_sf"/>
</dbReference>
<dbReference type="PANTHER" id="PTHR43280:SF32">
    <property type="entry name" value="TRANSCRIPTIONAL REGULATORY PROTEIN"/>
    <property type="match status" value="1"/>
</dbReference>
<evidence type="ECO:0000256" key="2">
    <source>
        <dbReference type="ARBA" id="ARBA00023125"/>
    </source>
</evidence>
<organism evidence="5 6">
    <name type="scientific">Pseudochelatococcus lubricantis</name>
    <dbReference type="NCBI Taxonomy" id="1538102"/>
    <lineage>
        <taxon>Bacteria</taxon>
        <taxon>Pseudomonadati</taxon>
        <taxon>Pseudomonadota</taxon>
        <taxon>Alphaproteobacteria</taxon>
        <taxon>Hyphomicrobiales</taxon>
        <taxon>Chelatococcaceae</taxon>
        <taxon>Pseudochelatococcus</taxon>
    </lineage>
</organism>
<proteinExistence type="predicted"/>
<protein>
    <submittedName>
        <fullName evidence="5">AraC family transcriptional activator of pobA</fullName>
    </submittedName>
</protein>
<dbReference type="InterPro" id="IPR018060">
    <property type="entry name" value="HTH_AraC"/>
</dbReference>
<dbReference type="InterPro" id="IPR018062">
    <property type="entry name" value="HTH_AraC-typ_CS"/>
</dbReference>
<reference evidence="5 6" key="1">
    <citation type="submission" date="2020-03" db="EMBL/GenBank/DDBJ databases">
        <title>Genomic Encyclopedia of Type Strains, Phase IV (KMG-IV): sequencing the most valuable type-strain genomes for metagenomic binning, comparative biology and taxonomic classification.</title>
        <authorList>
            <person name="Goeker M."/>
        </authorList>
    </citation>
    <scope>NUCLEOTIDE SEQUENCE [LARGE SCALE GENOMIC DNA]</scope>
    <source>
        <strain evidence="5 6">DSM 103870</strain>
    </source>
</reference>
<evidence type="ECO:0000313" key="6">
    <source>
        <dbReference type="Proteomes" id="UP001429580"/>
    </source>
</evidence>
<dbReference type="SUPFAM" id="SSF46689">
    <property type="entry name" value="Homeodomain-like"/>
    <property type="match status" value="1"/>
</dbReference>
<dbReference type="PROSITE" id="PS01124">
    <property type="entry name" value="HTH_ARAC_FAMILY_2"/>
    <property type="match status" value="1"/>
</dbReference>
<keyword evidence="1" id="KW-0805">Transcription regulation</keyword>
<dbReference type="Pfam" id="PF12833">
    <property type="entry name" value="HTH_18"/>
    <property type="match status" value="1"/>
</dbReference>